<feature type="signal peptide" evidence="1">
    <location>
        <begin position="1"/>
        <end position="19"/>
    </location>
</feature>
<dbReference type="Proteomes" id="UP000444316">
    <property type="component" value="Unassembled WGS sequence"/>
</dbReference>
<organism evidence="2 3">
    <name type="scientific">Duganella fentianensis</name>
    <dbReference type="NCBI Taxonomy" id="2692177"/>
    <lineage>
        <taxon>Bacteria</taxon>
        <taxon>Pseudomonadati</taxon>
        <taxon>Pseudomonadota</taxon>
        <taxon>Betaproteobacteria</taxon>
        <taxon>Burkholderiales</taxon>
        <taxon>Oxalobacteraceae</taxon>
        <taxon>Telluria group</taxon>
        <taxon>Duganella</taxon>
    </lineage>
</organism>
<dbReference type="AlphaFoldDB" id="A0A845I2Y8"/>
<proteinExistence type="predicted"/>
<keyword evidence="1" id="KW-0732">Signal</keyword>
<comment type="caution">
    <text evidence="2">The sequence shown here is derived from an EMBL/GenBank/DDBJ whole genome shotgun (WGS) entry which is preliminary data.</text>
</comment>
<gene>
    <name evidence="2" type="ORF">GTP23_08485</name>
</gene>
<evidence type="ECO:0000256" key="1">
    <source>
        <dbReference type="SAM" id="SignalP"/>
    </source>
</evidence>
<feature type="chain" id="PRO_5032980151" description="Tetratricopeptide repeat protein" evidence="1">
    <location>
        <begin position="20"/>
        <end position="214"/>
    </location>
</feature>
<dbReference type="EMBL" id="WWCL01000002">
    <property type="protein sequence ID" value="MYN45098.1"/>
    <property type="molecule type" value="Genomic_DNA"/>
</dbReference>
<evidence type="ECO:0000313" key="3">
    <source>
        <dbReference type="Proteomes" id="UP000444316"/>
    </source>
</evidence>
<evidence type="ECO:0008006" key="4">
    <source>
        <dbReference type="Google" id="ProtNLM"/>
    </source>
</evidence>
<keyword evidence="3" id="KW-1185">Reference proteome</keyword>
<name>A0A845I2Y8_9BURK</name>
<reference evidence="2" key="1">
    <citation type="submission" date="2019-12" db="EMBL/GenBank/DDBJ databases">
        <title>Novel species isolated from a subtropical stream in China.</title>
        <authorList>
            <person name="Lu H."/>
        </authorList>
    </citation>
    <scope>NUCLEOTIDE SEQUENCE [LARGE SCALE GENOMIC DNA]</scope>
    <source>
        <strain evidence="2">FT93W</strain>
    </source>
</reference>
<accession>A0A845I2Y8</accession>
<sequence>MKHTAIALFISLLCASAGAAPQELSTASFVQARQHFLAAVEGKSNASDSAIEAFHVLATRQPDHPLLMAYEGAAYTLKGRDASMPWDKMKYTEKGADLLEKALALLTPAHDEALFNGTPESLETRLVAANTLTALPEFMNRRNQGKRALEAALASPALAQASDQFRANLYAAAARLASKEQRSKDEISWLQKVTALPETSQHARAAARLKELGL</sequence>
<evidence type="ECO:0000313" key="2">
    <source>
        <dbReference type="EMBL" id="MYN45098.1"/>
    </source>
</evidence>
<protein>
    <recommendedName>
        <fullName evidence="4">Tetratricopeptide repeat protein</fullName>
    </recommendedName>
</protein>
<dbReference type="RefSeq" id="WP_161034792.1">
    <property type="nucleotide sequence ID" value="NZ_WWCL01000002.1"/>
</dbReference>